<dbReference type="InterPro" id="IPR017972">
    <property type="entry name" value="Cyt_P450_CS"/>
</dbReference>
<organism evidence="11 12">
    <name type="scientific">Cudoniella acicularis</name>
    <dbReference type="NCBI Taxonomy" id="354080"/>
    <lineage>
        <taxon>Eukaryota</taxon>
        <taxon>Fungi</taxon>
        <taxon>Dikarya</taxon>
        <taxon>Ascomycota</taxon>
        <taxon>Pezizomycotina</taxon>
        <taxon>Leotiomycetes</taxon>
        <taxon>Helotiales</taxon>
        <taxon>Tricladiaceae</taxon>
        <taxon>Cudoniella</taxon>
    </lineage>
</organism>
<keyword evidence="5 9" id="KW-0560">Oxidoreductase</keyword>
<keyword evidence="10" id="KW-0472">Membrane</keyword>
<comment type="similarity">
    <text evidence="2 9">Belongs to the cytochrome P450 family.</text>
</comment>
<evidence type="ECO:0000313" key="11">
    <source>
        <dbReference type="EMBL" id="KAF4633292.1"/>
    </source>
</evidence>
<dbReference type="InterPro" id="IPR036396">
    <property type="entry name" value="Cyt_P450_sf"/>
</dbReference>
<evidence type="ECO:0000256" key="5">
    <source>
        <dbReference type="ARBA" id="ARBA00023002"/>
    </source>
</evidence>
<evidence type="ECO:0000256" key="8">
    <source>
        <dbReference type="PIRSR" id="PIRSR602403-1"/>
    </source>
</evidence>
<keyword evidence="4 8" id="KW-0479">Metal-binding</keyword>
<evidence type="ECO:0000313" key="12">
    <source>
        <dbReference type="Proteomes" id="UP000566819"/>
    </source>
</evidence>
<evidence type="ECO:0000256" key="1">
    <source>
        <dbReference type="ARBA" id="ARBA00001971"/>
    </source>
</evidence>
<proteinExistence type="inferred from homology"/>
<evidence type="ECO:0008006" key="13">
    <source>
        <dbReference type="Google" id="ProtNLM"/>
    </source>
</evidence>
<dbReference type="EMBL" id="JAAMPI010000273">
    <property type="protein sequence ID" value="KAF4633292.1"/>
    <property type="molecule type" value="Genomic_DNA"/>
</dbReference>
<keyword evidence="6 8" id="KW-0408">Iron</keyword>
<dbReference type="CDD" id="cd11041">
    <property type="entry name" value="CYP503A1-like"/>
    <property type="match status" value="1"/>
</dbReference>
<keyword evidence="3 8" id="KW-0349">Heme</keyword>
<feature type="binding site" description="axial binding residue" evidence="8">
    <location>
        <position position="473"/>
    </location>
    <ligand>
        <name>heme</name>
        <dbReference type="ChEBI" id="CHEBI:30413"/>
    </ligand>
    <ligandPart>
        <name>Fe</name>
        <dbReference type="ChEBI" id="CHEBI:18248"/>
    </ligandPart>
</feature>
<dbReference type="InterPro" id="IPR002403">
    <property type="entry name" value="Cyt_P450_E_grp-IV"/>
</dbReference>
<evidence type="ECO:0000256" key="9">
    <source>
        <dbReference type="RuleBase" id="RU000461"/>
    </source>
</evidence>
<accession>A0A8H4RRR6</accession>
<dbReference type="PRINTS" id="PR00465">
    <property type="entry name" value="EP450IV"/>
</dbReference>
<dbReference type="PANTHER" id="PTHR46206:SF1">
    <property type="entry name" value="P450, PUTATIVE (EUROFUNG)-RELATED"/>
    <property type="match status" value="1"/>
</dbReference>
<comment type="caution">
    <text evidence="11">The sequence shown here is derived from an EMBL/GenBank/DDBJ whole genome shotgun (WGS) entry which is preliminary data.</text>
</comment>
<dbReference type="OrthoDB" id="1844152at2759"/>
<feature type="transmembrane region" description="Helical" evidence="10">
    <location>
        <begin position="6"/>
        <end position="26"/>
    </location>
</feature>
<evidence type="ECO:0000256" key="6">
    <source>
        <dbReference type="ARBA" id="ARBA00023004"/>
    </source>
</evidence>
<dbReference type="InterPro" id="IPR001128">
    <property type="entry name" value="Cyt_P450"/>
</dbReference>
<dbReference type="AlphaFoldDB" id="A0A8H4RRR6"/>
<evidence type="ECO:0000256" key="2">
    <source>
        <dbReference type="ARBA" id="ARBA00010617"/>
    </source>
</evidence>
<dbReference type="PANTHER" id="PTHR46206">
    <property type="entry name" value="CYTOCHROME P450"/>
    <property type="match status" value="1"/>
</dbReference>
<dbReference type="GO" id="GO:0016705">
    <property type="term" value="F:oxidoreductase activity, acting on paired donors, with incorporation or reduction of molecular oxygen"/>
    <property type="evidence" value="ECO:0007669"/>
    <property type="project" value="InterPro"/>
</dbReference>
<keyword evidence="7 9" id="KW-0503">Monooxygenase</keyword>
<name>A0A8H4RRR6_9HELO</name>
<dbReference type="Proteomes" id="UP000566819">
    <property type="component" value="Unassembled WGS sequence"/>
</dbReference>
<evidence type="ECO:0000256" key="10">
    <source>
        <dbReference type="SAM" id="Phobius"/>
    </source>
</evidence>
<dbReference type="GO" id="GO:0004497">
    <property type="term" value="F:monooxygenase activity"/>
    <property type="evidence" value="ECO:0007669"/>
    <property type="project" value="UniProtKB-KW"/>
</dbReference>
<protein>
    <recommendedName>
        <fullName evidence="13">Cytochrome P450</fullName>
    </recommendedName>
</protein>
<dbReference type="SUPFAM" id="SSF48264">
    <property type="entry name" value="Cytochrome P450"/>
    <property type="match status" value="1"/>
</dbReference>
<dbReference type="Pfam" id="PF00067">
    <property type="entry name" value="p450"/>
    <property type="match status" value="1"/>
</dbReference>
<sequence>MSWRQVDQLPLLALAIIGIIFIRRLLSTLFQDRDQAQVWAKLETVNVPSSGIFSWTRAVVGSILSIAQNTHDGYEKICKVKDRPFVLPTMWTGGAVVVLPPSLLHLLNRPDSELSGFRALVETIQLPYMISDRDIYENVIHFDVIRKTLTKKDVIGSLAATTAEEVDVAFRESWGTAEQWTTVNGWDACGRIITRAALRILIGLPLCRDEMLLEQSRLYANSLFAGTAIINCLPPFVRPLVGSLLAVPAKYYQARCQRLLVPFVEKRIRMWKESKEGDNNDFLQWLIPKCAQAGPEQLEPKKIAMRLLALNTMFIFAMGYVFAHSVLDLYGSPLESKNEFLTGLEAECKRVSTKHHGLSTKEAVDSLYRVDSAIRESMRISDVGVTSLPLDVVSGQVDLGNGIHIPPGVRMVFPTQPIHLDPDYHEYPLRFDAFRFSRKFEGLLESDQQPGERELLTSTTKSFLAFGYGRHGCPGRWFVAQTIKQALAYVILNYDVEITGKPIKRKALLNMMLPPTDAQIRIRRKS</sequence>
<gene>
    <name evidence="11" type="ORF">G7Y89_g4832</name>
</gene>
<comment type="cofactor">
    <cofactor evidence="1 8">
        <name>heme</name>
        <dbReference type="ChEBI" id="CHEBI:30413"/>
    </cofactor>
</comment>
<feature type="transmembrane region" description="Helical" evidence="10">
    <location>
        <begin position="307"/>
        <end position="327"/>
    </location>
</feature>
<evidence type="ECO:0000256" key="4">
    <source>
        <dbReference type="ARBA" id="ARBA00022723"/>
    </source>
</evidence>
<reference evidence="11 12" key="1">
    <citation type="submission" date="2020-03" db="EMBL/GenBank/DDBJ databases">
        <title>Draft Genome Sequence of Cudoniella acicularis.</title>
        <authorList>
            <person name="Buettner E."/>
            <person name="Kellner H."/>
        </authorList>
    </citation>
    <scope>NUCLEOTIDE SEQUENCE [LARGE SCALE GENOMIC DNA]</scope>
    <source>
        <strain evidence="11 12">DSM 108380</strain>
    </source>
</reference>
<keyword evidence="10" id="KW-1133">Transmembrane helix</keyword>
<dbReference type="GO" id="GO:0005506">
    <property type="term" value="F:iron ion binding"/>
    <property type="evidence" value="ECO:0007669"/>
    <property type="project" value="InterPro"/>
</dbReference>
<evidence type="ECO:0000256" key="7">
    <source>
        <dbReference type="ARBA" id="ARBA00023033"/>
    </source>
</evidence>
<keyword evidence="10" id="KW-0812">Transmembrane</keyword>
<dbReference type="Gene3D" id="1.10.630.10">
    <property type="entry name" value="Cytochrome P450"/>
    <property type="match status" value="1"/>
</dbReference>
<keyword evidence="12" id="KW-1185">Reference proteome</keyword>
<dbReference type="PROSITE" id="PS00086">
    <property type="entry name" value="CYTOCHROME_P450"/>
    <property type="match status" value="1"/>
</dbReference>
<dbReference type="GO" id="GO:0020037">
    <property type="term" value="F:heme binding"/>
    <property type="evidence" value="ECO:0007669"/>
    <property type="project" value="InterPro"/>
</dbReference>
<evidence type="ECO:0000256" key="3">
    <source>
        <dbReference type="ARBA" id="ARBA00022617"/>
    </source>
</evidence>